<sequence length="80" mass="8358">MHDCGGLMMAVKDSTPNMPKLEMVKDPPWYSSGLSLPSRALPANCLVKVETVAKPLAPTSGMMGVIKPLGVATATEMSAV</sequence>
<evidence type="ECO:0000313" key="1">
    <source>
        <dbReference type="EMBL" id="SDA02942.1"/>
    </source>
</evidence>
<gene>
    <name evidence="1" type="ORF">BZ3500_MVSOF-1268-A1-R1_CHR7-1G09176</name>
</gene>
<dbReference type="Proteomes" id="UP000249723">
    <property type="component" value="Unassembled WGS sequence"/>
</dbReference>
<dbReference type="AntiFam" id="ANF00206">
    <property type="entry name" value="Shadow ORF (opposite sucB)"/>
</dbReference>
<evidence type="ECO:0000313" key="2">
    <source>
        <dbReference type="Proteomes" id="UP000249723"/>
    </source>
</evidence>
<name>A0A2X0L101_9BASI</name>
<organism evidence="1 2">
    <name type="scientific">Microbotryum saponariae</name>
    <dbReference type="NCBI Taxonomy" id="289078"/>
    <lineage>
        <taxon>Eukaryota</taxon>
        <taxon>Fungi</taxon>
        <taxon>Dikarya</taxon>
        <taxon>Basidiomycota</taxon>
        <taxon>Pucciniomycotina</taxon>
        <taxon>Microbotryomycetes</taxon>
        <taxon>Microbotryales</taxon>
        <taxon>Microbotryaceae</taxon>
        <taxon>Microbotryum</taxon>
    </lineage>
</organism>
<dbReference type="AlphaFoldDB" id="A0A2X0L101"/>
<protein>
    <submittedName>
        <fullName evidence="1">BZ3500_MvSof-1268-A1-R1_Chr7-1g09176 protein</fullName>
    </submittedName>
</protein>
<keyword evidence="2" id="KW-1185">Reference proteome</keyword>
<accession>A0A2X0L101</accession>
<reference evidence="2" key="1">
    <citation type="submission" date="2016-10" db="EMBL/GenBank/DDBJ databases">
        <authorList>
            <person name="Jeantristanb JTB J.-T."/>
            <person name="Ricardo R."/>
        </authorList>
    </citation>
    <scope>NUCLEOTIDE SEQUENCE [LARGE SCALE GENOMIC DNA]</scope>
</reference>
<proteinExistence type="predicted"/>
<dbReference type="EMBL" id="FMWP01000127">
    <property type="protein sequence ID" value="SDA02942.1"/>
    <property type="molecule type" value="Genomic_DNA"/>
</dbReference>